<comment type="caution">
    <text evidence="10">The sequence shown here is derived from an EMBL/GenBank/DDBJ whole genome shotgun (WGS) entry which is preliminary data.</text>
</comment>
<evidence type="ECO:0000313" key="11">
    <source>
        <dbReference type="Proteomes" id="UP001557470"/>
    </source>
</evidence>
<dbReference type="InterPro" id="IPR000867">
    <property type="entry name" value="IGFBP-like"/>
</dbReference>
<accession>A0ABD0WQ42</accession>
<dbReference type="InterPro" id="IPR009030">
    <property type="entry name" value="Growth_fac_rcpt_cys_sf"/>
</dbReference>
<dbReference type="Pfam" id="PF13927">
    <property type="entry name" value="Ig_3"/>
    <property type="match status" value="1"/>
</dbReference>
<keyword evidence="4" id="KW-1015">Disulfide bond</keyword>
<evidence type="ECO:0000256" key="1">
    <source>
        <dbReference type="ARBA" id="ARBA00004613"/>
    </source>
</evidence>
<comment type="subcellular location">
    <subcellularLocation>
        <location evidence="1">Secreted</location>
    </subcellularLocation>
</comment>
<feature type="domain" description="Kazal-like" evidence="9">
    <location>
        <begin position="112"/>
        <end position="176"/>
    </location>
</feature>
<feature type="domain" description="IGFBP N-terminal" evidence="8">
    <location>
        <begin position="58"/>
        <end position="137"/>
    </location>
</feature>
<dbReference type="EMBL" id="JAGEUA010000005">
    <property type="protein sequence ID" value="KAL0978954.1"/>
    <property type="molecule type" value="Genomic_DNA"/>
</dbReference>
<dbReference type="InterPro" id="IPR036179">
    <property type="entry name" value="Ig-like_dom_sf"/>
</dbReference>
<evidence type="ECO:0000259" key="7">
    <source>
        <dbReference type="PROSITE" id="PS50835"/>
    </source>
</evidence>
<proteinExistence type="predicted"/>
<dbReference type="SMART" id="SM00280">
    <property type="entry name" value="KAZAL"/>
    <property type="match status" value="1"/>
</dbReference>
<dbReference type="SUPFAM" id="SSF57184">
    <property type="entry name" value="Growth factor receptor domain"/>
    <property type="match status" value="1"/>
</dbReference>
<dbReference type="PROSITE" id="PS51323">
    <property type="entry name" value="IGFBP_N_2"/>
    <property type="match status" value="1"/>
</dbReference>
<dbReference type="GO" id="GO:0005576">
    <property type="term" value="C:extracellular region"/>
    <property type="evidence" value="ECO:0007669"/>
    <property type="project" value="UniProtKB-SubCell"/>
</dbReference>
<evidence type="ECO:0000256" key="5">
    <source>
        <dbReference type="ARBA" id="ARBA00023319"/>
    </source>
</evidence>
<gene>
    <name evidence="10" type="ORF">UPYG_G00178410</name>
</gene>
<dbReference type="SUPFAM" id="SSF48726">
    <property type="entry name" value="Immunoglobulin"/>
    <property type="match status" value="1"/>
</dbReference>
<dbReference type="PROSITE" id="PS50835">
    <property type="entry name" value="IG_LIKE"/>
    <property type="match status" value="1"/>
</dbReference>
<dbReference type="SUPFAM" id="SSF100895">
    <property type="entry name" value="Kazal-type serine protease inhibitors"/>
    <property type="match status" value="1"/>
</dbReference>
<keyword evidence="3 6" id="KW-0732">Signal</keyword>
<protein>
    <submittedName>
        <fullName evidence="10">Uncharacterized protein</fullName>
    </submittedName>
</protein>
<feature type="signal peptide" evidence="6">
    <location>
        <begin position="1"/>
        <end position="23"/>
    </location>
</feature>
<name>A0ABD0WQ42_UMBPY</name>
<reference evidence="10 11" key="1">
    <citation type="submission" date="2024-06" db="EMBL/GenBank/DDBJ databases">
        <authorList>
            <person name="Pan Q."/>
            <person name="Wen M."/>
            <person name="Jouanno E."/>
            <person name="Zahm M."/>
            <person name="Klopp C."/>
            <person name="Cabau C."/>
            <person name="Louis A."/>
            <person name="Berthelot C."/>
            <person name="Parey E."/>
            <person name="Roest Crollius H."/>
            <person name="Montfort J."/>
            <person name="Robinson-Rechavi M."/>
            <person name="Bouchez O."/>
            <person name="Lampietro C."/>
            <person name="Lopez Roques C."/>
            <person name="Donnadieu C."/>
            <person name="Postlethwait J."/>
            <person name="Bobe J."/>
            <person name="Verreycken H."/>
            <person name="Guiguen Y."/>
        </authorList>
    </citation>
    <scope>NUCLEOTIDE SEQUENCE [LARGE SCALE GENOMIC DNA]</scope>
    <source>
        <strain evidence="10">Up_M1</strain>
        <tissue evidence="10">Testis</tissue>
    </source>
</reference>
<organism evidence="10 11">
    <name type="scientific">Umbra pygmaea</name>
    <name type="common">Eastern mudminnow</name>
    <dbReference type="NCBI Taxonomy" id="75934"/>
    <lineage>
        <taxon>Eukaryota</taxon>
        <taxon>Metazoa</taxon>
        <taxon>Chordata</taxon>
        <taxon>Craniata</taxon>
        <taxon>Vertebrata</taxon>
        <taxon>Euteleostomi</taxon>
        <taxon>Actinopterygii</taxon>
        <taxon>Neopterygii</taxon>
        <taxon>Teleostei</taxon>
        <taxon>Protacanthopterygii</taxon>
        <taxon>Esociformes</taxon>
        <taxon>Umbridae</taxon>
        <taxon>Umbra</taxon>
    </lineage>
</organism>
<keyword evidence="11" id="KW-1185">Reference proteome</keyword>
<evidence type="ECO:0000256" key="3">
    <source>
        <dbReference type="ARBA" id="ARBA00022729"/>
    </source>
</evidence>
<dbReference type="InterPro" id="IPR013783">
    <property type="entry name" value="Ig-like_fold"/>
</dbReference>
<sequence>MPWVIILHLCRIMILLNIRGCESFLKFDDDIDKRINPLDEVVDPFDYDKIEDEFEDRNASHCGDCSLDLCPVVQGCRAGLILDRCGCCKECGNLEGQTCDLGEINAFYGLCGIDLQCKIDYSDVGDGEVAEPQCVCISQDALCGSDERTYMNICKFKEATFYNASLKINSNGPCKTVPIIKVPPQNLVNVTGSSVVFLCEVFAFPMALIEWKKDGKEIILPGDDPNISVQSRGGPLKYELSSWLQIEKAVLADAGTYHCVAHNQIGNISATAVLGVLGQEEMSVYLTENMREMLEYGYSEREYDEDYY</sequence>
<dbReference type="InterPro" id="IPR003599">
    <property type="entry name" value="Ig_sub"/>
</dbReference>
<evidence type="ECO:0000259" key="9">
    <source>
        <dbReference type="PROSITE" id="PS51465"/>
    </source>
</evidence>
<dbReference type="SMART" id="SM00409">
    <property type="entry name" value="IG"/>
    <property type="match status" value="1"/>
</dbReference>
<evidence type="ECO:0000259" key="8">
    <source>
        <dbReference type="PROSITE" id="PS51323"/>
    </source>
</evidence>
<evidence type="ECO:0000256" key="6">
    <source>
        <dbReference type="SAM" id="SignalP"/>
    </source>
</evidence>
<keyword evidence="2" id="KW-0964">Secreted</keyword>
<dbReference type="InterPro" id="IPR003598">
    <property type="entry name" value="Ig_sub2"/>
</dbReference>
<dbReference type="InterPro" id="IPR007110">
    <property type="entry name" value="Ig-like_dom"/>
</dbReference>
<evidence type="ECO:0000256" key="4">
    <source>
        <dbReference type="ARBA" id="ARBA00023157"/>
    </source>
</evidence>
<evidence type="ECO:0000313" key="10">
    <source>
        <dbReference type="EMBL" id="KAL0978954.1"/>
    </source>
</evidence>
<dbReference type="SMART" id="SM00408">
    <property type="entry name" value="IGc2"/>
    <property type="match status" value="1"/>
</dbReference>
<keyword evidence="5" id="KW-0393">Immunoglobulin domain</keyword>
<feature type="chain" id="PRO_5044749341" evidence="6">
    <location>
        <begin position="24"/>
        <end position="308"/>
    </location>
</feature>
<dbReference type="Gene3D" id="2.60.40.10">
    <property type="entry name" value="Immunoglobulins"/>
    <property type="match status" value="1"/>
</dbReference>
<dbReference type="PROSITE" id="PS51465">
    <property type="entry name" value="KAZAL_2"/>
    <property type="match status" value="1"/>
</dbReference>
<dbReference type="FunFam" id="2.60.40.10:FF:000032">
    <property type="entry name" value="palladin isoform X1"/>
    <property type="match status" value="1"/>
</dbReference>
<dbReference type="AlphaFoldDB" id="A0ABD0WQ42"/>
<feature type="domain" description="Ig-like" evidence="7">
    <location>
        <begin position="178"/>
        <end position="275"/>
    </location>
</feature>
<dbReference type="PANTHER" id="PTHR14186">
    <property type="entry name" value="INSULIN-LIKE GROWTH FACTOR BINDING PROTEIN-RELATED"/>
    <property type="match status" value="1"/>
</dbReference>
<dbReference type="Proteomes" id="UP001557470">
    <property type="component" value="Unassembled WGS sequence"/>
</dbReference>
<dbReference type="PANTHER" id="PTHR14186:SF25">
    <property type="entry name" value="KAZAL-TYPE SERINE PEPTIDASE INHIBITOR DOMAIN 3"/>
    <property type="match status" value="1"/>
</dbReference>
<dbReference type="Gene3D" id="3.30.60.30">
    <property type="match status" value="1"/>
</dbReference>
<dbReference type="Gene3D" id="4.10.40.20">
    <property type="match status" value="1"/>
</dbReference>
<evidence type="ECO:0000256" key="2">
    <source>
        <dbReference type="ARBA" id="ARBA00022525"/>
    </source>
</evidence>
<dbReference type="InterPro" id="IPR002350">
    <property type="entry name" value="Kazal_dom"/>
</dbReference>
<dbReference type="InterPro" id="IPR036058">
    <property type="entry name" value="Kazal_dom_sf"/>
</dbReference>
<dbReference type="InterPro" id="IPR011390">
    <property type="entry name" value="IGFBP_rP_mac25"/>
</dbReference>